<protein>
    <submittedName>
        <fullName evidence="1">E3 ubiquitin ligase apc2, putative</fullName>
    </submittedName>
</protein>
<dbReference type="AlphaFoldDB" id="A0A0A9E6J9"/>
<reference evidence="1" key="1">
    <citation type="submission" date="2014-09" db="EMBL/GenBank/DDBJ databases">
        <authorList>
            <person name="Magalhaes I.L.F."/>
            <person name="Oliveira U."/>
            <person name="Santos F.R."/>
            <person name="Vidigal T.H.D.A."/>
            <person name="Brescovit A.D."/>
            <person name="Santos A.J."/>
        </authorList>
    </citation>
    <scope>NUCLEOTIDE SEQUENCE</scope>
    <source>
        <tissue evidence="1">Shoot tissue taken approximately 20 cm above the soil surface</tissue>
    </source>
</reference>
<proteinExistence type="predicted"/>
<evidence type="ECO:0000313" key="1">
    <source>
        <dbReference type="EMBL" id="JAD95696.1"/>
    </source>
</evidence>
<organism evidence="1">
    <name type="scientific">Arundo donax</name>
    <name type="common">Giant reed</name>
    <name type="synonym">Donax arundinaceus</name>
    <dbReference type="NCBI Taxonomy" id="35708"/>
    <lineage>
        <taxon>Eukaryota</taxon>
        <taxon>Viridiplantae</taxon>
        <taxon>Streptophyta</taxon>
        <taxon>Embryophyta</taxon>
        <taxon>Tracheophyta</taxon>
        <taxon>Spermatophyta</taxon>
        <taxon>Magnoliopsida</taxon>
        <taxon>Liliopsida</taxon>
        <taxon>Poales</taxon>
        <taxon>Poaceae</taxon>
        <taxon>PACMAD clade</taxon>
        <taxon>Arundinoideae</taxon>
        <taxon>Arundineae</taxon>
        <taxon>Arundo</taxon>
    </lineage>
</organism>
<reference evidence="1" key="2">
    <citation type="journal article" date="2015" name="Data Brief">
        <title>Shoot transcriptome of the giant reed, Arundo donax.</title>
        <authorList>
            <person name="Barrero R.A."/>
            <person name="Guerrero F.D."/>
            <person name="Moolhuijzen P."/>
            <person name="Goolsby J.A."/>
            <person name="Tidwell J."/>
            <person name="Bellgard S.E."/>
            <person name="Bellgard M.I."/>
        </authorList>
    </citation>
    <scope>NUCLEOTIDE SEQUENCE</scope>
    <source>
        <tissue evidence="1">Shoot tissue taken approximately 20 cm above the soil surface</tissue>
    </source>
</reference>
<accession>A0A0A9E6J9</accession>
<dbReference type="GO" id="GO:0016874">
    <property type="term" value="F:ligase activity"/>
    <property type="evidence" value="ECO:0007669"/>
    <property type="project" value="UniProtKB-KW"/>
</dbReference>
<sequence length="57" mass="6623">MRVTNLAIMTFLKGAIPPRGVLEWTLMVKKQLFQKTTAWLRTLEKLFVILDALVLHQ</sequence>
<name>A0A0A9E6J9_ARUDO</name>
<keyword evidence="1" id="KW-0436">Ligase</keyword>
<dbReference type="EMBL" id="GBRH01202199">
    <property type="protein sequence ID" value="JAD95696.1"/>
    <property type="molecule type" value="Transcribed_RNA"/>
</dbReference>